<evidence type="ECO:0000313" key="2">
    <source>
        <dbReference type="EMBL" id="GHD24317.1"/>
    </source>
</evidence>
<sequence length="130" mass="14769">MTTRLSGYRTWILALERASRDIESITKGIRNLYGGRYDHIELGGEFRHAYADLLEETASVLQGIHDEQEPARDTISDRLAERLDEVLANVSERRRNLLADPGDEEPARAALLTDLSRLLDELNRAREHTG</sequence>
<dbReference type="Proteomes" id="UP000654947">
    <property type="component" value="Unassembled WGS sequence"/>
</dbReference>
<dbReference type="EMBL" id="BMXL01000008">
    <property type="protein sequence ID" value="GHD24317.1"/>
    <property type="molecule type" value="Genomic_DNA"/>
</dbReference>
<accession>A0A919CGY7</accession>
<keyword evidence="3" id="KW-1185">Reference proteome</keyword>
<evidence type="ECO:0000313" key="3">
    <source>
        <dbReference type="Proteomes" id="UP000654947"/>
    </source>
</evidence>
<protein>
    <submittedName>
        <fullName evidence="2">Uncharacterized protein</fullName>
    </submittedName>
</protein>
<dbReference type="RefSeq" id="WP_230479965.1">
    <property type="nucleotide sequence ID" value="NZ_BMXL01000008.1"/>
</dbReference>
<dbReference type="AlphaFoldDB" id="A0A919CGY7"/>
<name>A0A919CGY7_9ACTN</name>
<feature type="coiled-coil region" evidence="1">
    <location>
        <begin position="80"/>
        <end position="128"/>
    </location>
</feature>
<comment type="caution">
    <text evidence="2">The sequence shown here is derived from an EMBL/GenBank/DDBJ whole genome shotgun (WGS) entry which is preliminary data.</text>
</comment>
<proteinExistence type="predicted"/>
<organism evidence="2 3">
    <name type="scientific">Nocardiopsis kunsanensis</name>
    <dbReference type="NCBI Taxonomy" id="141693"/>
    <lineage>
        <taxon>Bacteria</taxon>
        <taxon>Bacillati</taxon>
        <taxon>Actinomycetota</taxon>
        <taxon>Actinomycetes</taxon>
        <taxon>Streptosporangiales</taxon>
        <taxon>Nocardiopsidaceae</taxon>
        <taxon>Nocardiopsis</taxon>
    </lineage>
</organism>
<gene>
    <name evidence="2" type="ORF">GCM10007147_20200</name>
</gene>
<reference evidence="2 3" key="1">
    <citation type="journal article" date="2014" name="Int. J. Syst. Evol. Microbiol.">
        <title>Complete genome sequence of Corynebacterium casei LMG S-19264T (=DSM 44701T), isolated from a smear-ripened cheese.</title>
        <authorList>
            <consortium name="US DOE Joint Genome Institute (JGI-PGF)"/>
            <person name="Walter F."/>
            <person name="Albersmeier A."/>
            <person name="Kalinowski J."/>
            <person name="Ruckert C."/>
        </authorList>
    </citation>
    <scope>NUCLEOTIDE SEQUENCE [LARGE SCALE GENOMIC DNA]</scope>
    <source>
        <strain evidence="2 3">KCTC 19473</strain>
    </source>
</reference>
<evidence type="ECO:0000256" key="1">
    <source>
        <dbReference type="SAM" id="Coils"/>
    </source>
</evidence>
<keyword evidence="1" id="KW-0175">Coiled coil</keyword>